<reference evidence="1 2" key="1">
    <citation type="submission" date="2020-08" db="EMBL/GenBank/DDBJ databases">
        <title>Cohnella phylogeny.</title>
        <authorList>
            <person name="Dunlap C."/>
        </authorList>
    </citation>
    <scope>NUCLEOTIDE SEQUENCE [LARGE SCALE GENOMIC DNA]</scope>
    <source>
        <strain evidence="1 2">CBP 2801</strain>
    </source>
</reference>
<evidence type="ECO:0000313" key="2">
    <source>
        <dbReference type="Proteomes" id="UP000564644"/>
    </source>
</evidence>
<evidence type="ECO:0000313" key="1">
    <source>
        <dbReference type="EMBL" id="MBB6733975.1"/>
    </source>
</evidence>
<name>A0A7X0VXT8_9BACL</name>
<dbReference type="AlphaFoldDB" id="A0A7X0VXT8"/>
<dbReference type="EMBL" id="JACJVO010000031">
    <property type="protein sequence ID" value="MBB6733975.1"/>
    <property type="molecule type" value="Genomic_DNA"/>
</dbReference>
<sequence length="177" mass="21202">MSYKLYHYYEASTGPFRNLSVLSPEEAQKVSRRIREEGTAFAGRRPPDYLEIRRELEGKARELFVRKGGKPRSPFPHYMTLGACDWLKTWYKRPAWIAIDWDAFDEKTISFAYGDLFPTMRVQDGKSYRRQIYTKREIVEVIREFGWPQEWNRDGDRGPERYIEAQVWDDEAIRPFF</sequence>
<keyword evidence="2" id="KW-1185">Reference proteome</keyword>
<accession>A0A7X0VXT8</accession>
<comment type="caution">
    <text evidence="1">The sequence shown here is derived from an EMBL/GenBank/DDBJ whole genome shotgun (WGS) entry which is preliminary data.</text>
</comment>
<proteinExistence type="predicted"/>
<protein>
    <submittedName>
        <fullName evidence="1">Uncharacterized protein</fullName>
    </submittedName>
</protein>
<dbReference type="Proteomes" id="UP000564644">
    <property type="component" value="Unassembled WGS sequence"/>
</dbReference>
<dbReference type="RefSeq" id="WP_185131623.1">
    <property type="nucleotide sequence ID" value="NZ_JACJVO010000031.1"/>
</dbReference>
<organism evidence="1 2">
    <name type="scientific">Cohnella zeiphila</name>
    <dbReference type="NCBI Taxonomy" id="2761120"/>
    <lineage>
        <taxon>Bacteria</taxon>
        <taxon>Bacillati</taxon>
        <taxon>Bacillota</taxon>
        <taxon>Bacilli</taxon>
        <taxon>Bacillales</taxon>
        <taxon>Paenibacillaceae</taxon>
        <taxon>Cohnella</taxon>
    </lineage>
</organism>
<gene>
    <name evidence="1" type="ORF">H7C18_23910</name>
</gene>